<proteinExistence type="predicted"/>
<name>A0AC35THR2_9BILA</name>
<reference evidence="2" key="1">
    <citation type="submission" date="2016-11" db="UniProtKB">
        <authorList>
            <consortium name="WormBaseParasite"/>
        </authorList>
    </citation>
    <scope>IDENTIFICATION</scope>
    <source>
        <strain evidence="2">KR3021</strain>
    </source>
</reference>
<evidence type="ECO:0000313" key="1">
    <source>
        <dbReference type="Proteomes" id="UP000095286"/>
    </source>
</evidence>
<sequence length="312" mass="35705">MNKSEIINYYWAPINKMFLPASLQVQICLPFFLIPNFYFLMVAMTNESIKKRTWLRNAMLYFPIIILTTGFVTLAIQFLYLSTYFSGGLMNVELCSVLRTTQAFLRALVASSPFIFSVFRYMRVFYKIRYDTLIAVILMLFLNGITLVSVIVNFFSPMSASIHLNDEVCTYMRIFKSNAIATSVEVLAFSVPIVCPILGVLINILFLHKLRMQTCDSGSANTSRVNRSVAINLMCNSIEPFLAQFPSTLYFILTDQNTKSSFIVWRLIDGLTCFSYAFSTIASIILIKDIRQIYVEHKRYALASVSKMFHSD</sequence>
<dbReference type="WBParaSite" id="RSKR_0000065800.1">
    <property type="protein sequence ID" value="RSKR_0000065800.1"/>
    <property type="gene ID" value="RSKR_0000065800"/>
</dbReference>
<accession>A0AC35THR2</accession>
<protein>
    <submittedName>
        <fullName evidence="2">G_PROTEIN_RECEP_F1_2 domain-containing protein</fullName>
    </submittedName>
</protein>
<dbReference type="Proteomes" id="UP000095286">
    <property type="component" value="Unplaced"/>
</dbReference>
<organism evidence="1 2">
    <name type="scientific">Rhabditophanes sp. KR3021</name>
    <dbReference type="NCBI Taxonomy" id="114890"/>
    <lineage>
        <taxon>Eukaryota</taxon>
        <taxon>Metazoa</taxon>
        <taxon>Ecdysozoa</taxon>
        <taxon>Nematoda</taxon>
        <taxon>Chromadorea</taxon>
        <taxon>Rhabditida</taxon>
        <taxon>Tylenchina</taxon>
        <taxon>Panagrolaimomorpha</taxon>
        <taxon>Strongyloidoidea</taxon>
        <taxon>Alloionematidae</taxon>
        <taxon>Rhabditophanes</taxon>
    </lineage>
</organism>
<evidence type="ECO:0000313" key="2">
    <source>
        <dbReference type="WBParaSite" id="RSKR_0000065800.1"/>
    </source>
</evidence>